<evidence type="ECO:0000256" key="2">
    <source>
        <dbReference type="ARBA" id="ARBA00013172"/>
    </source>
</evidence>
<name>A0A5S6QXW8_TRIMR</name>
<dbReference type="SUPFAM" id="SSF56214">
    <property type="entry name" value="4'-phosphopantetheinyl transferase"/>
    <property type="match status" value="2"/>
</dbReference>
<dbReference type="EC" id="2.7.8.7" evidence="2"/>
<evidence type="ECO:0000259" key="9">
    <source>
        <dbReference type="Pfam" id="PF01648"/>
    </source>
</evidence>
<dbReference type="GO" id="GO:0008897">
    <property type="term" value="F:holo-[acyl-carrier-protein] synthase activity"/>
    <property type="evidence" value="ECO:0007669"/>
    <property type="project" value="UniProtKB-EC"/>
</dbReference>
<evidence type="ECO:0000256" key="6">
    <source>
        <dbReference type="ARBA" id="ARBA00033443"/>
    </source>
</evidence>
<evidence type="ECO:0000256" key="1">
    <source>
        <dbReference type="ARBA" id="ARBA00006195"/>
    </source>
</evidence>
<dbReference type="GO" id="GO:0019878">
    <property type="term" value="P:lysine biosynthetic process via aminoadipic acid"/>
    <property type="evidence" value="ECO:0007669"/>
    <property type="project" value="TreeGrafter"/>
</dbReference>
<accession>A0A5S6QXW8</accession>
<dbReference type="FunFam" id="3.90.470.20:FF:000003">
    <property type="entry name" value="L-aminoadipate-semialdehyde dehydrogenase-phosphopantetheinyl transferase"/>
    <property type="match status" value="1"/>
</dbReference>
<feature type="domain" description="4'-phosphopantetheinyl transferase" evidence="9">
    <location>
        <begin position="115"/>
        <end position="232"/>
    </location>
</feature>
<comment type="catalytic activity">
    <reaction evidence="7">
        <text>apo-[ACP] + CoA = holo-[ACP] + adenosine 3',5'-bisphosphate + H(+)</text>
        <dbReference type="Rhea" id="RHEA:12068"/>
        <dbReference type="Rhea" id="RHEA-COMP:9685"/>
        <dbReference type="Rhea" id="RHEA-COMP:9690"/>
        <dbReference type="ChEBI" id="CHEBI:15378"/>
        <dbReference type="ChEBI" id="CHEBI:29999"/>
        <dbReference type="ChEBI" id="CHEBI:57287"/>
        <dbReference type="ChEBI" id="CHEBI:58343"/>
        <dbReference type="ChEBI" id="CHEBI:64479"/>
        <dbReference type="EC" id="2.7.8.7"/>
    </reaction>
    <physiologicalReaction direction="left-to-right" evidence="7">
        <dbReference type="Rhea" id="RHEA:12069"/>
    </physiologicalReaction>
</comment>
<evidence type="ECO:0000313" key="11">
    <source>
        <dbReference type="Proteomes" id="UP000046395"/>
    </source>
</evidence>
<dbReference type="Pfam" id="PF22624">
    <property type="entry name" value="AASDHPPT_N"/>
    <property type="match status" value="1"/>
</dbReference>
<protein>
    <recommendedName>
        <fullName evidence="3">L-aminoadipate-semialdehyde dehydrogenase-phosphopantetheinyl transferase</fullName>
        <ecNumber evidence="2">2.7.8.7</ecNumber>
    </recommendedName>
    <alternativeName>
        <fullName evidence="5">4'-phosphopantetheinyl transferase</fullName>
    </alternativeName>
    <alternativeName>
        <fullName evidence="6">Alpha-aminoadipic semialdehyde dehydrogenase-phosphopantetheinyl transferase</fullName>
    </alternativeName>
</protein>
<evidence type="ECO:0000256" key="8">
    <source>
        <dbReference type="ARBA" id="ARBA00048794"/>
    </source>
</evidence>
<feature type="domain" description="4'-phosphopantetheinyl transferase N-terminal" evidence="10">
    <location>
        <begin position="17"/>
        <end position="109"/>
    </location>
</feature>
<evidence type="ECO:0000256" key="4">
    <source>
        <dbReference type="ARBA" id="ARBA00022679"/>
    </source>
</evidence>
<organism evidence="11 12">
    <name type="scientific">Trichuris muris</name>
    <name type="common">Mouse whipworm</name>
    <dbReference type="NCBI Taxonomy" id="70415"/>
    <lineage>
        <taxon>Eukaryota</taxon>
        <taxon>Metazoa</taxon>
        <taxon>Ecdysozoa</taxon>
        <taxon>Nematoda</taxon>
        <taxon>Enoplea</taxon>
        <taxon>Dorylaimia</taxon>
        <taxon>Trichinellida</taxon>
        <taxon>Trichuridae</taxon>
        <taxon>Trichuris</taxon>
    </lineage>
</organism>
<keyword evidence="4" id="KW-0808">Transferase</keyword>
<evidence type="ECO:0000259" key="10">
    <source>
        <dbReference type="Pfam" id="PF22624"/>
    </source>
</evidence>
<evidence type="ECO:0000313" key="12">
    <source>
        <dbReference type="WBParaSite" id="TMUE_3000011752.1"/>
    </source>
</evidence>
<dbReference type="WBParaSite" id="TMUE_3000011752.1">
    <property type="protein sequence ID" value="TMUE_3000011752.1"/>
    <property type="gene ID" value="WBGene00301392"/>
</dbReference>
<dbReference type="GO" id="GO:0000287">
    <property type="term" value="F:magnesium ion binding"/>
    <property type="evidence" value="ECO:0007669"/>
    <property type="project" value="InterPro"/>
</dbReference>
<proteinExistence type="inferred from homology"/>
<dbReference type="Proteomes" id="UP000046395">
    <property type="component" value="Unassembled WGS sequence"/>
</dbReference>
<dbReference type="PANTHER" id="PTHR12215:SF10">
    <property type="entry name" value="L-AMINOADIPATE-SEMIALDEHYDE DEHYDROGENASE-PHOSPHOPANTETHEINYL TRANSFERASE"/>
    <property type="match status" value="1"/>
</dbReference>
<dbReference type="STRING" id="70415.A0A5S6QXW8"/>
<dbReference type="InterPro" id="IPR055066">
    <property type="entry name" value="AASDHPPT_N"/>
</dbReference>
<dbReference type="InterPro" id="IPR037143">
    <property type="entry name" value="4-PPantetheinyl_Trfase_dom_sf"/>
</dbReference>
<keyword evidence="11" id="KW-1185">Reference proteome</keyword>
<dbReference type="InterPro" id="IPR050559">
    <property type="entry name" value="P-Pant_transferase_sf"/>
</dbReference>
<comment type="catalytic activity">
    <reaction evidence="8">
        <text>apo-[ACP] + acetyl-CoA = acetyl-[ACP] + adenosine 3',5'-bisphosphate + H(+)</text>
        <dbReference type="Rhea" id="RHEA:46564"/>
        <dbReference type="Rhea" id="RHEA-COMP:9621"/>
        <dbReference type="Rhea" id="RHEA-COMP:9690"/>
        <dbReference type="ChEBI" id="CHEBI:15378"/>
        <dbReference type="ChEBI" id="CHEBI:29999"/>
        <dbReference type="ChEBI" id="CHEBI:57288"/>
        <dbReference type="ChEBI" id="CHEBI:58343"/>
        <dbReference type="ChEBI" id="CHEBI:78446"/>
    </reaction>
    <physiologicalReaction direction="left-to-right" evidence="8">
        <dbReference type="Rhea" id="RHEA:46565"/>
    </physiologicalReaction>
</comment>
<dbReference type="AlphaFoldDB" id="A0A5S6QXW8"/>
<evidence type="ECO:0000256" key="7">
    <source>
        <dbReference type="ARBA" id="ARBA00048641"/>
    </source>
</evidence>
<dbReference type="GO" id="GO:0005829">
    <property type="term" value="C:cytosol"/>
    <property type="evidence" value="ECO:0007669"/>
    <property type="project" value="TreeGrafter"/>
</dbReference>
<evidence type="ECO:0000256" key="3">
    <source>
        <dbReference type="ARBA" id="ARBA00016301"/>
    </source>
</evidence>
<comment type="similarity">
    <text evidence="1">Belongs to the P-Pant transferase superfamily. AcpS family.</text>
</comment>
<dbReference type="Pfam" id="PF01648">
    <property type="entry name" value="ACPS"/>
    <property type="match status" value="1"/>
</dbReference>
<dbReference type="InterPro" id="IPR008278">
    <property type="entry name" value="4-PPantetheinyl_Trfase_dom"/>
</dbReference>
<dbReference type="PANTHER" id="PTHR12215">
    <property type="entry name" value="PHOSPHOPANTETHEINE TRANSFERASE"/>
    <property type="match status" value="1"/>
</dbReference>
<reference evidence="12" key="1">
    <citation type="submission" date="2019-12" db="UniProtKB">
        <authorList>
            <consortium name="WormBaseParasite"/>
        </authorList>
    </citation>
    <scope>IDENTIFICATION</scope>
</reference>
<sequence length="286" mass="32867">MHCAQCKSLRWAFRLSSWNPTASEWKRSLEYIQPIEAERVGRLRCKQDALATVAGRLMLRKAVCLGTGLRWSDIHLNREPNGKPFLTNDVPAQYAFNVSHHGDFVVLAAGAYAFCGIDIMRLQAPKVRKTMASYLELMKSNFSSNEWATFWSPQLDDSARLRLFYRYWCLKESYLKATGQGVHCELFRLDFRLGNSAGNLRTNTRLCIDGRRVEDVCFEESSISEDHVACVCYSDAHLPSDCRGYHQSEMSFRHICWSYLTEDAIELHAMSESECPSLKHMQIRES</sequence>
<dbReference type="Gene3D" id="3.90.470.20">
    <property type="entry name" value="4'-phosphopantetheinyl transferase domain"/>
    <property type="match status" value="2"/>
</dbReference>
<evidence type="ECO:0000256" key="5">
    <source>
        <dbReference type="ARBA" id="ARBA00030484"/>
    </source>
</evidence>